<organism evidence="2 3">
    <name type="scientific">Siccirubricoccus soli</name>
    <dbReference type="NCBI Taxonomy" id="2899147"/>
    <lineage>
        <taxon>Bacteria</taxon>
        <taxon>Pseudomonadati</taxon>
        <taxon>Pseudomonadota</taxon>
        <taxon>Alphaproteobacteria</taxon>
        <taxon>Acetobacterales</taxon>
        <taxon>Roseomonadaceae</taxon>
        <taxon>Siccirubricoccus</taxon>
    </lineage>
</organism>
<dbReference type="PANTHER" id="PTHR40072">
    <property type="entry name" value="MOLYBDOPTERIN-GUANINE DINUCLEOTIDE BIOSYNTHESIS ADAPTER PROTEIN-RELATED"/>
    <property type="match status" value="1"/>
</dbReference>
<dbReference type="RefSeq" id="WP_252953864.1">
    <property type="nucleotide sequence ID" value="NZ_JAFIRR010000084.1"/>
</dbReference>
<proteinExistence type="predicted"/>
<dbReference type="PANTHER" id="PTHR40072:SF1">
    <property type="entry name" value="MOLYBDOPTERIN-GUANINE DINUCLEOTIDE BIOSYNTHESIS ADAPTER PROTEIN"/>
    <property type="match status" value="1"/>
</dbReference>
<dbReference type="SUPFAM" id="SSF52540">
    <property type="entry name" value="P-loop containing nucleoside triphosphate hydrolases"/>
    <property type="match status" value="1"/>
</dbReference>
<keyword evidence="3" id="KW-1185">Reference proteome</keyword>
<dbReference type="EMBL" id="JAFIRR010000084">
    <property type="protein sequence ID" value="MCO6417236.1"/>
    <property type="molecule type" value="Genomic_DNA"/>
</dbReference>
<gene>
    <name evidence="2" type="primary">mobB</name>
    <name evidence="2" type="ORF">JYK14_13830</name>
</gene>
<comment type="caution">
    <text evidence="2">The sequence shown here is derived from an EMBL/GenBank/DDBJ whole genome shotgun (WGS) entry which is preliminary data.</text>
</comment>
<dbReference type="Proteomes" id="UP001523392">
    <property type="component" value="Unassembled WGS sequence"/>
</dbReference>
<evidence type="ECO:0000313" key="2">
    <source>
        <dbReference type="EMBL" id="MCO6417236.1"/>
    </source>
</evidence>
<dbReference type="NCBIfam" id="TIGR00176">
    <property type="entry name" value="mobB"/>
    <property type="match status" value="1"/>
</dbReference>
<dbReference type="Gene3D" id="3.40.50.300">
    <property type="entry name" value="P-loop containing nucleotide triphosphate hydrolases"/>
    <property type="match status" value="1"/>
</dbReference>
<dbReference type="InterPro" id="IPR004435">
    <property type="entry name" value="MobB_dom"/>
</dbReference>
<dbReference type="Pfam" id="PF03205">
    <property type="entry name" value="MobB"/>
    <property type="match status" value="1"/>
</dbReference>
<name>A0ABT1D5Q5_9PROT</name>
<feature type="domain" description="Molybdopterin-guanine dinucleotide biosynthesis protein B (MobB)" evidence="1">
    <location>
        <begin position="4"/>
        <end position="135"/>
    </location>
</feature>
<sequence>MKLIGLAGWSGAGKTTLLAKLIPCLARRGIGVSTLKHAHHRFDVDTPGKDSWVHREAGARQVLVSSGHRWALMTELRGAPEPELRELLGHLSPVDLVIVEGFKRTGHPKIEVHRAANGKPWLHPEDPAIRAVAGDVRPPSGLPWAHLDDVEAIADLALAHAVPIDAW</sequence>
<evidence type="ECO:0000259" key="1">
    <source>
        <dbReference type="Pfam" id="PF03205"/>
    </source>
</evidence>
<protein>
    <submittedName>
        <fullName evidence="2">Molybdopterin-guanine dinucleotide biosynthesis protein B</fullName>
    </submittedName>
</protein>
<reference evidence="2 3" key="1">
    <citation type="submission" date="2021-12" db="EMBL/GenBank/DDBJ databases">
        <title>Siccirubricoccus leaddurans sp. nov., a high concentration Zn2+ tolerance bacterium.</title>
        <authorList>
            <person name="Cao Y."/>
        </authorList>
    </citation>
    <scope>NUCLEOTIDE SEQUENCE [LARGE SCALE GENOMIC DNA]</scope>
    <source>
        <strain evidence="2 3">KC 17139</strain>
    </source>
</reference>
<dbReference type="CDD" id="cd03116">
    <property type="entry name" value="MobB"/>
    <property type="match status" value="1"/>
</dbReference>
<dbReference type="InterPro" id="IPR027417">
    <property type="entry name" value="P-loop_NTPase"/>
</dbReference>
<evidence type="ECO:0000313" key="3">
    <source>
        <dbReference type="Proteomes" id="UP001523392"/>
    </source>
</evidence>
<dbReference type="InterPro" id="IPR052539">
    <property type="entry name" value="MGD_biosynthesis_adapter"/>
</dbReference>
<accession>A0ABT1D5Q5</accession>